<dbReference type="GO" id="GO:0030246">
    <property type="term" value="F:carbohydrate binding"/>
    <property type="evidence" value="ECO:0007669"/>
    <property type="project" value="UniProtKB-UniRule"/>
</dbReference>
<dbReference type="FunFam" id="2.60.120.200:FF:000276">
    <property type="entry name" value="Galectin"/>
    <property type="match status" value="1"/>
</dbReference>
<feature type="domain" description="Galectin" evidence="3">
    <location>
        <begin position="150"/>
        <end position="277"/>
    </location>
</feature>
<feature type="domain" description="Galectin" evidence="3">
    <location>
        <begin position="11"/>
        <end position="141"/>
    </location>
</feature>
<dbReference type="InterPro" id="IPR044156">
    <property type="entry name" value="Galectin-like"/>
</dbReference>
<evidence type="ECO:0000313" key="5">
    <source>
        <dbReference type="WBParaSite" id="PSAMB.scaffold815size40927.g8995.t1"/>
    </source>
</evidence>
<dbReference type="WBParaSite" id="PSAMB.scaffold815size40927.g8995.t1">
    <property type="protein sequence ID" value="PSAMB.scaffold815size40927.g8995.t1"/>
    <property type="gene ID" value="PSAMB.scaffold815size40927.g8995"/>
</dbReference>
<evidence type="ECO:0000256" key="2">
    <source>
        <dbReference type="RuleBase" id="RU102079"/>
    </source>
</evidence>
<dbReference type="FunFam" id="2.60.120.200:FF:000145">
    <property type="entry name" value="Galectin"/>
    <property type="match status" value="1"/>
</dbReference>
<proteinExistence type="predicted"/>
<dbReference type="Proteomes" id="UP000887566">
    <property type="component" value="Unplaced"/>
</dbReference>
<dbReference type="AlphaFoldDB" id="A0A914XEK6"/>
<dbReference type="CDD" id="cd00070">
    <property type="entry name" value="GLECT"/>
    <property type="match status" value="2"/>
</dbReference>
<dbReference type="Pfam" id="PF00337">
    <property type="entry name" value="Gal-bind_lectin"/>
    <property type="match status" value="2"/>
</dbReference>
<dbReference type="SMART" id="SM00908">
    <property type="entry name" value="Gal-bind_lectin"/>
    <property type="match status" value="2"/>
</dbReference>
<dbReference type="InterPro" id="IPR013320">
    <property type="entry name" value="ConA-like_dom_sf"/>
</dbReference>
<dbReference type="PANTHER" id="PTHR11346:SF176">
    <property type="entry name" value="32 KDA BETA-GALACTOSIDE-BINDING LECTIN LEC-3"/>
    <property type="match status" value="1"/>
</dbReference>
<dbReference type="SUPFAM" id="SSF49899">
    <property type="entry name" value="Concanavalin A-like lectins/glucanases"/>
    <property type="match status" value="2"/>
</dbReference>
<reference evidence="5" key="1">
    <citation type="submission" date="2022-11" db="UniProtKB">
        <authorList>
            <consortium name="WormBaseParasite"/>
        </authorList>
    </citation>
    <scope>IDENTIFICATION</scope>
</reference>
<evidence type="ECO:0000313" key="4">
    <source>
        <dbReference type="Proteomes" id="UP000887566"/>
    </source>
</evidence>
<dbReference type="PANTHER" id="PTHR11346">
    <property type="entry name" value="GALECTIN"/>
    <property type="match status" value="1"/>
</dbReference>
<evidence type="ECO:0000259" key="3">
    <source>
        <dbReference type="PROSITE" id="PS51304"/>
    </source>
</evidence>
<dbReference type="Gene3D" id="2.60.120.200">
    <property type="match status" value="2"/>
</dbReference>
<dbReference type="InterPro" id="IPR001079">
    <property type="entry name" value="Galectin_CRD"/>
</dbReference>
<name>A0A914XEK6_9BILA</name>
<dbReference type="SMART" id="SM00276">
    <property type="entry name" value="GLECT"/>
    <property type="match status" value="2"/>
</dbReference>
<organism evidence="4 5">
    <name type="scientific">Plectus sambesii</name>
    <dbReference type="NCBI Taxonomy" id="2011161"/>
    <lineage>
        <taxon>Eukaryota</taxon>
        <taxon>Metazoa</taxon>
        <taxon>Ecdysozoa</taxon>
        <taxon>Nematoda</taxon>
        <taxon>Chromadorea</taxon>
        <taxon>Plectida</taxon>
        <taxon>Plectina</taxon>
        <taxon>Plectoidea</taxon>
        <taxon>Plectidae</taxon>
        <taxon>Plectus</taxon>
    </lineage>
</organism>
<sequence>MADLKTFSIPYHSHLSERIEPGQTLIVKGQTFEDSKRFSINFQKDGVSNSVDIPLHLSIRFDENKVVLNSLSKGEWGKEERKKVPFKKGEPFDIRIRAHDNKFVIFCDRKEFEEFEYRLPLTHITHMSIDGDIALSNVHWGGKYYAIPYESDIAGNGLAPGKTLIIYATPEKKAKRFSVNLLKRNGDVALHFNSRFDEKAVIRNSQQAGDWGNEEREGKIPFEKSVGFDLAIKNEPYAYQIFVNGERFCTFAHRCDPHDITKMQIDGDLEVAGIQII</sequence>
<evidence type="ECO:0000256" key="1">
    <source>
        <dbReference type="ARBA" id="ARBA00022734"/>
    </source>
</evidence>
<dbReference type="GO" id="GO:0016936">
    <property type="term" value="F:galactoside binding"/>
    <property type="evidence" value="ECO:0007669"/>
    <property type="project" value="TreeGrafter"/>
</dbReference>
<dbReference type="PROSITE" id="PS51304">
    <property type="entry name" value="GALECTIN"/>
    <property type="match status" value="2"/>
</dbReference>
<protein>
    <recommendedName>
        <fullName evidence="2">Galectin</fullName>
    </recommendedName>
</protein>
<accession>A0A914XEK6</accession>
<keyword evidence="4" id="KW-1185">Reference proteome</keyword>
<keyword evidence="1 2" id="KW-0430">Lectin</keyword>